<gene>
    <name evidence="2" type="ORF">A2024_01300</name>
</gene>
<evidence type="ECO:0000259" key="1">
    <source>
        <dbReference type="Pfam" id="PF14332"/>
    </source>
</evidence>
<protein>
    <recommendedName>
        <fullName evidence="1">PatA-like N-terminal domain-containing protein</fullName>
    </recommendedName>
</protein>
<dbReference type="SUPFAM" id="SSF48452">
    <property type="entry name" value="TPR-like"/>
    <property type="match status" value="1"/>
</dbReference>
<evidence type="ECO:0000313" key="2">
    <source>
        <dbReference type="EMBL" id="OGF08891.1"/>
    </source>
</evidence>
<reference evidence="2 3" key="1">
    <citation type="journal article" date="2016" name="Nat. Commun.">
        <title>Thousands of microbial genomes shed light on interconnected biogeochemical processes in an aquifer system.</title>
        <authorList>
            <person name="Anantharaman K."/>
            <person name="Brown C.T."/>
            <person name="Hug L.A."/>
            <person name="Sharon I."/>
            <person name="Castelle C.J."/>
            <person name="Probst A.J."/>
            <person name="Thomas B.C."/>
            <person name="Singh A."/>
            <person name="Wilkins M.J."/>
            <person name="Karaoz U."/>
            <person name="Brodie E.L."/>
            <person name="Williams K.H."/>
            <person name="Hubbard S.S."/>
            <person name="Banfield J.F."/>
        </authorList>
    </citation>
    <scope>NUCLEOTIDE SEQUENCE [LARGE SCALE GENOMIC DNA]</scope>
</reference>
<comment type="caution">
    <text evidence="2">The sequence shown here is derived from an EMBL/GenBank/DDBJ whole genome shotgun (WGS) entry which is preliminary data.</text>
</comment>
<dbReference type="EMBL" id="MFFM01000046">
    <property type="protein sequence ID" value="OGF08891.1"/>
    <property type="molecule type" value="Genomic_DNA"/>
</dbReference>
<dbReference type="Gene3D" id="1.25.40.10">
    <property type="entry name" value="Tetratricopeptide repeat domain"/>
    <property type="match status" value="1"/>
</dbReference>
<dbReference type="Pfam" id="PF13414">
    <property type="entry name" value="TPR_11"/>
    <property type="match status" value="1"/>
</dbReference>
<feature type="domain" description="PatA-like N-terminal" evidence="1">
    <location>
        <begin position="1"/>
        <end position="149"/>
    </location>
</feature>
<dbReference type="InterPro" id="IPR011990">
    <property type="entry name" value="TPR-like_helical_dom_sf"/>
</dbReference>
<sequence length="409" mass="45805">MDLFQLLAMSRKSGVLTLDCTRNVGQVFFVSGNIIRSTLQQGQEKLGQMMLSSGKLSKDQLDILLKEQASAKQKKKIGALAVVRGFATKNAVGAMLKTQVEETVSTIMSWQEGYFRFEDMELVPDPDLAFVQITENVIMEVSRRLDEWSKIQSKLPDLDMVLTLAPGSDLTSARLDLRPEEWLILANIDGQKTARQVIASVGGREFETAKVIYGLCATGLVKATALKGPLSLDIQEPVMDPIKTGLELIKKDQLEKAIETFSEILIKEPDSPLAHLYLAEAYFKTESFDEAIMEYKLASQGRDDNPEINYCLGFAYAKIGRLELAVERWERFLSFSHDDKRAGKIRELVDLAVRWAEGLEEKAAVADGRQTMAGFDKPAEPAPELSPEVKAWLERMKKLKERRLPIMGE</sequence>
<dbReference type="AlphaFoldDB" id="A0A1F5R4N9"/>
<dbReference type="Proteomes" id="UP000177230">
    <property type="component" value="Unassembled WGS sequence"/>
</dbReference>
<name>A0A1F5R4N9_9BACT</name>
<dbReference type="Pfam" id="PF14332">
    <property type="entry name" value="DUF4388"/>
    <property type="match status" value="1"/>
</dbReference>
<dbReference type="PANTHER" id="PTHR36304:SF4">
    <property type="entry name" value="DUF4388 DOMAIN-CONTAINING PROTEIN"/>
    <property type="match status" value="1"/>
</dbReference>
<organism evidence="2 3">
    <name type="scientific">Candidatus Edwardsbacteria bacterium GWF2_54_11</name>
    <dbReference type="NCBI Taxonomy" id="1817851"/>
    <lineage>
        <taxon>Bacteria</taxon>
        <taxon>Candidatus Edwardsiibacteriota</taxon>
    </lineage>
</organism>
<evidence type="ECO:0000313" key="3">
    <source>
        <dbReference type="Proteomes" id="UP000177230"/>
    </source>
</evidence>
<dbReference type="InterPro" id="IPR025497">
    <property type="entry name" value="PatA-like_N"/>
</dbReference>
<dbReference type="PANTHER" id="PTHR36304">
    <property type="entry name" value="DOMAIN GTPASE-ACTIVATING PROTEIN, PUTATIVE-RELATED-RELATED"/>
    <property type="match status" value="1"/>
</dbReference>
<accession>A0A1F5R4N9</accession>
<proteinExistence type="predicted"/>